<dbReference type="InterPro" id="IPR043502">
    <property type="entry name" value="DNA/RNA_pol_sf"/>
</dbReference>
<protein>
    <recommendedName>
        <fullName evidence="3">DNA polymerase I</fullName>
        <ecNumber evidence="2">2.7.7.7</ecNumber>
    </recommendedName>
</protein>
<comment type="similarity">
    <text evidence="1">Belongs to the DNA polymerase type-A family.</text>
</comment>
<dbReference type="Pfam" id="PF12965">
    <property type="entry name" value="DUF3854"/>
    <property type="match status" value="1"/>
</dbReference>
<feature type="domain" description="3'-5' exonuclease" evidence="6">
    <location>
        <begin position="1033"/>
        <end position="1229"/>
    </location>
</feature>
<dbReference type="SUPFAM" id="SSF56672">
    <property type="entry name" value="DNA/RNA polymerases"/>
    <property type="match status" value="1"/>
</dbReference>
<proteinExistence type="inferred from homology"/>
<dbReference type="InterPro" id="IPR036397">
    <property type="entry name" value="RNaseH_sf"/>
</dbReference>
<dbReference type="Pfam" id="PF00476">
    <property type="entry name" value="DNA_pol_A"/>
    <property type="match status" value="1"/>
</dbReference>
<evidence type="ECO:0000313" key="8">
    <source>
        <dbReference type="EMBL" id="PHJ88759.1"/>
    </source>
</evidence>
<dbReference type="SMART" id="SM00474">
    <property type="entry name" value="35EXOc"/>
    <property type="match status" value="1"/>
</dbReference>
<name>A0ABX4KGE0_NOSLI</name>
<dbReference type="InterPro" id="IPR002562">
    <property type="entry name" value="3'-5'_exonuclease_dom"/>
</dbReference>
<dbReference type="InterPro" id="IPR001098">
    <property type="entry name" value="DNA-dir_DNA_pol_A_palm_dom"/>
</dbReference>
<dbReference type="SUPFAM" id="SSF52540">
    <property type="entry name" value="P-loop containing nucleoside triphosphate hydrolases"/>
    <property type="match status" value="1"/>
</dbReference>
<dbReference type="EC" id="2.7.7.7" evidence="2"/>
<keyword evidence="9" id="KW-1185">Reference proteome</keyword>
<evidence type="ECO:0000256" key="2">
    <source>
        <dbReference type="ARBA" id="ARBA00012417"/>
    </source>
</evidence>
<evidence type="ECO:0000256" key="1">
    <source>
        <dbReference type="ARBA" id="ARBA00007705"/>
    </source>
</evidence>
<accession>A0ABX4KGE0</accession>
<gene>
    <name evidence="8" type="ORF">VF04_33100</name>
</gene>
<dbReference type="RefSeq" id="WP_099072055.1">
    <property type="nucleotide sequence ID" value="NZ_LAHC01000135.1"/>
</dbReference>
<dbReference type="Gene3D" id="1.10.150.20">
    <property type="entry name" value="5' to 3' exonuclease, C-terminal subdomain"/>
    <property type="match status" value="1"/>
</dbReference>
<dbReference type="PANTHER" id="PTHR10133">
    <property type="entry name" value="DNA POLYMERASE I"/>
    <property type="match status" value="1"/>
</dbReference>
<dbReference type="SMART" id="SM00482">
    <property type="entry name" value="POLAc"/>
    <property type="match status" value="1"/>
</dbReference>
<evidence type="ECO:0000256" key="3">
    <source>
        <dbReference type="ARBA" id="ARBA00020311"/>
    </source>
</evidence>
<dbReference type="EMBL" id="LAHC01000135">
    <property type="protein sequence ID" value="PHJ88759.1"/>
    <property type="molecule type" value="Genomic_DNA"/>
</dbReference>
<dbReference type="InterPro" id="IPR024385">
    <property type="entry name" value="DUF3854"/>
</dbReference>
<dbReference type="Gene3D" id="3.30.70.370">
    <property type="match status" value="1"/>
</dbReference>
<evidence type="ECO:0000313" key="9">
    <source>
        <dbReference type="Proteomes" id="UP000222523"/>
    </source>
</evidence>
<sequence>MSIKIKTNLKVNSIVTHNLLSHEQHLQEWDNSGVLRSISELNVKSISGDDVVEFLNLQNLNKWHLHRNFGCVLKGGWVCGKVFKPDTPRLIKRKPVKYENPVGKEIELGLLELPTEIWQAIAVKHGLEFPVGCNGWEWIKANPQVPVVHTESCKKAGAIISALLIPALYTPGHTTSFIKDGDVRFAEFLHPDRTIYLALDNDLKKSAREAIARTTKGVISRITRDKDYRLLEAPKAQLKICQWYGFDKGVDDLLVNQGKEKLLQVFKNAVSWFDWVDSSKQTIGFTPNQVFNSPKFQYFDRPEDSPLVVVVGGKGTGKTWLFEQWTKEAKNDKQPVLSCVHRQSLAESLSSRLGLEYIQDIEGEITKKDFISLVIDSLWKIDVNKFKGGLILIDEVVQVIKHLLTSSTCSSKRERIFRKLRELAKVVVESKGQFVIADADADEDVIKFFIGLLGGDIEPYIIFNEYAEKSYNCYVSDGYKTYSKNGKILKKSPSDVVAVALSKAMKGDRVMMMLTGQKETSKWGTSNIEKLFINAGVSDVFVYDSKTSIDPNHIAYKVKKGQITISEAIDAHQVSLLSPSAGTGLSIETQNKLDLDCGIFFGKLSSDEVRQFLMRDRDQSTDRLIFVSDRNSDSPFLNLGTTEKSVENKSQEIFDFSKELLNSHDEEWLTEYPDLKHCEKASTYFNNLVAQANKEYWDYKKYVVNGLKRENVTVIDLDLATDHFESSITCDEIEDLVEELKETSTEELYRKLESQKLISDDEFKLLKDKQALTQEERLSLEAKILFNRYGQVLPVTAELIQKDSEGYYEQLRLLYVSTVGYEVTTQLQLLGGSIQAANGDGVVLRNSFIDKQQILAQCEFIRESGILELLGQELSVNNPKCVEVFEYLLEQKDNYFLLFNKKLEFKKSAEFDFKPIGLLLGSMGIETKSSKKTLNGKRENVYQTKPFEDRRDEVFQAWLIKDTDRAIRWSEQKHDWEVKRLIAKCTKDVDLEYLENLSKLNIFGEVWEHVETANRIQILNRKESFTIPTPINRVVLPKDNDYQNILTEINEWKTISLDIETFGNDTKKKEGLHPHKGFIRLIQLSNGEKVYCFDFGSRESNRQEIECDLSEFINLLGEKITDNQTQIIGQNIHFDLRFLKFKFGFKRAKNIIDTMKGAMVFFGDYGKLKVLSGGYGLQNLCEKFLGLPVDKTEQKSDWGSELTTEQIEYALFDPFITYHLYKKLENVYENPSKFGFSKLEQDGLKEAWQLENDIIGCAVELEYNGLPFDKSQAELILDRCVSIQKELLSKWVDLVPTLNHTQTKKLVGFLNEKYNLKITSLNKTALADLAEYPEIKLLSQLRSIKIPIQQTESLIRSAAKTERVQTVFNTLTGTGRFSSGMSKIFKDLPNLQSISAKANPALEQFNIHPVRTAVTVDKLENRSFIIVDLAASHGRIAADVANDETAIAGCNDDSIDNHSKVGVYVAKALGHDVTWQEIAKNKKVLPYKMYRDAAKNTYYGWLNGAGAKRIQAQIKSNSGEVVAIEACEAAIKGCEELYPEVVNFRKKLVAELSNKKNLLYVDGRYYAINKIESVQNKILHLVKIVDGSIDLPYTKCLAAIWSRTEATALKRALIKIIELGEANPEWGLKAINYVHDEINVECNTTFVKEVATSVNNIIGDCFAQTLKKVSDGRETNWTKLVVRNWSEK</sequence>
<dbReference type="NCBIfam" id="NF042913">
    <property type="entry name" value="CyRepA1"/>
    <property type="match status" value="1"/>
</dbReference>
<evidence type="ECO:0000256" key="4">
    <source>
        <dbReference type="ARBA" id="ARBA00022705"/>
    </source>
</evidence>
<reference evidence="8 9" key="1">
    <citation type="submission" date="2015-02" db="EMBL/GenBank/DDBJ databases">
        <title>Nostoc linckia genome annotation.</title>
        <authorList>
            <person name="Zhou Z."/>
        </authorList>
    </citation>
    <scope>NUCLEOTIDE SEQUENCE [LARGE SCALE GENOMIC DNA]</scope>
    <source>
        <strain evidence="9">z7</strain>
    </source>
</reference>
<comment type="caution">
    <text evidence="8">The sequence shown here is derived from an EMBL/GenBank/DDBJ whole genome shotgun (WGS) entry which is preliminary data.</text>
</comment>
<organism evidence="8 9">
    <name type="scientific">Nostoc linckia z7</name>
    <dbReference type="NCBI Taxonomy" id="1628745"/>
    <lineage>
        <taxon>Bacteria</taxon>
        <taxon>Bacillati</taxon>
        <taxon>Cyanobacteriota</taxon>
        <taxon>Cyanophyceae</taxon>
        <taxon>Nostocales</taxon>
        <taxon>Nostocaceae</taxon>
        <taxon>Nostoc</taxon>
    </lineage>
</organism>
<comment type="catalytic activity">
    <reaction evidence="5">
        <text>DNA(n) + a 2'-deoxyribonucleoside 5'-triphosphate = DNA(n+1) + diphosphate</text>
        <dbReference type="Rhea" id="RHEA:22508"/>
        <dbReference type="Rhea" id="RHEA-COMP:17339"/>
        <dbReference type="Rhea" id="RHEA-COMP:17340"/>
        <dbReference type="ChEBI" id="CHEBI:33019"/>
        <dbReference type="ChEBI" id="CHEBI:61560"/>
        <dbReference type="ChEBI" id="CHEBI:173112"/>
        <dbReference type="EC" id="2.7.7.7"/>
    </reaction>
</comment>
<feature type="domain" description="DNA-directed DNA polymerase family A palm" evidence="7">
    <location>
        <begin position="1410"/>
        <end position="1646"/>
    </location>
</feature>
<dbReference type="PANTHER" id="PTHR10133:SF27">
    <property type="entry name" value="DNA POLYMERASE NU"/>
    <property type="match status" value="1"/>
</dbReference>
<dbReference type="InterPro" id="IPR012337">
    <property type="entry name" value="RNaseH-like_sf"/>
</dbReference>
<dbReference type="Pfam" id="PF01612">
    <property type="entry name" value="DNA_pol_A_exo1"/>
    <property type="match status" value="1"/>
</dbReference>
<dbReference type="InterPro" id="IPR002298">
    <property type="entry name" value="DNA_polymerase_A"/>
</dbReference>
<keyword evidence="4" id="KW-0235">DNA replication</keyword>
<dbReference type="InterPro" id="IPR049996">
    <property type="entry name" value="Slr7037-like"/>
</dbReference>
<evidence type="ECO:0000259" key="7">
    <source>
        <dbReference type="SMART" id="SM00482"/>
    </source>
</evidence>
<dbReference type="SUPFAM" id="SSF53098">
    <property type="entry name" value="Ribonuclease H-like"/>
    <property type="match status" value="1"/>
</dbReference>
<dbReference type="Proteomes" id="UP000222523">
    <property type="component" value="Unassembled WGS sequence"/>
</dbReference>
<dbReference type="Gene3D" id="3.30.420.10">
    <property type="entry name" value="Ribonuclease H-like superfamily/Ribonuclease H"/>
    <property type="match status" value="1"/>
</dbReference>
<evidence type="ECO:0000259" key="6">
    <source>
        <dbReference type="SMART" id="SM00474"/>
    </source>
</evidence>
<evidence type="ECO:0000256" key="5">
    <source>
        <dbReference type="ARBA" id="ARBA00049244"/>
    </source>
</evidence>
<dbReference type="InterPro" id="IPR027417">
    <property type="entry name" value="P-loop_NTPase"/>
</dbReference>